<evidence type="ECO:0000313" key="2">
    <source>
        <dbReference type="EMBL" id="TIC02940.1"/>
    </source>
</evidence>
<dbReference type="InterPro" id="IPR043502">
    <property type="entry name" value="DNA/RNA_pol_sf"/>
</dbReference>
<dbReference type="OrthoDB" id="1747274at2759"/>
<evidence type="ECO:0000313" key="3">
    <source>
        <dbReference type="EMBL" id="TIC68578.1"/>
    </source>
</evidence>
<dbReference type="InterPro" id="IPR036775">
    <property type="entry name" value="DNA_pol_Y-fam_lit_finger_sf"/>
</dbReference>
<dbReference type="SUPFAM" id="SSF56672">
    <property type="entry name" value="DNA/RNA polymerases"/>
    <property type="match status" value="1"/>
</dbReference>
<gene>
    <name evidence="3" type="ORF">E3Q03_01605</name>
    <name evidence="2" type="ORF">E3Q17_01197</name>
</gene>
<dbReference type="Gene3D" id="3.30.1490.100">
    <property type="entry name" value="DNA polymerase, Y-family, little finger domain"/>
    <property type="match status" value="1"/>
</dbReference>
<feature type="domain" description="UmuC" evidence="1">
    <location>
        <begin position="3"/>
        <end position="206"/>
    </location>
</feature>
<dbReference type="GO" id="GO:0003684">
    <property type="term" value="F:damaged DNA binding"/>
    <property type="evidence" value="ECO:0007669"/>
    <property type="project" value="InterPro"/>
</dbReference>
<dbReference type="Proteomes" id="UP000305362">
    <property type="component" value="Unassembled WGS sequence"/>
</dbReference>
<dbReference type="AlphaFoldDB" id="A0A4T0MVA3"/>
<reference evidence="4 5" key="1">
    <citation type="submission" date="2019-03" db="EMBL/GenBank/DDBJ databases">
        <title>Sequencing 25 genomes of Wallemia mellicola.</title>
        <authorList>
            <person name="Gostincar C."/>
        </authorList>
    </citation>
    <scope>NUCLEOTIDE SEQUENCE [LARGE SCALE GENOMIC DNA]</scope>
    <source>
        <strain evidence="2 5">EXF-1262</strain>
        <strain evidence="3 4">EXF-1277</strain>
    </source>
</reference>
<dbReference type="InterPro" id="IPR043128">
    <property type="entry name" value="Rev_trsase/Diguanyl_cyclase"/>
</dbReference>
<dbReference type="PANTHER" id="PTHR46404:SF1">
    <property type="entry name" value="DNA POLYMERASE IOTA"/>
    <property type="match status" value="1"/>
</dbReference>
<dbReference type="GO" id="GO:0003887">
    <property type="term" value="F:DNA-directed DNA polymerase activity"/>
    <property type="evidence" value="ECO:0007669"/>
    <property type="project" value="TreeGrafter"/>
</dbReference>
<evidence type="ECO:0000259" key="1">
    <source>
        <dbReference type="PROSITE" id="PS50173"/>
    </source>
</evidence>
<name>A0A4T0MVA3_9BASI</name>
<dbReference type="PANTHER" id="PTHR46404">
    <property type="entry name" value="DNA POLYMERASE IOTA"/>
    <property type="match status" value="1"/>
</dbReference>
<dbReference type="Proteomes" id="UP000307169">
    <property type="component" value="Unassembled WGS sequence"/>
</dbReference>
<comment type="caution">
    <text evidence="2">The sequence shown here is derived from an EMBL/GenBank/DDBJ whole genome shotgun (WGS) entry which is preliminary data.</text>
</comment>
<dbReference type="EMBL" id="SPRV01000012">
    <property type="protein sequence ID" value="TIC68578.1"/>
    <property type="molecule type" value="Genomic_DNA"/>
</dbReference>
<evidence type="ECO:0000313" key="5">
    <source>
        <dbReference type="Proteomes" id="UP000307169"/>
    </source>
</evidence>
<dbReference type="EMBL" id="SPRH01000009">
    <property type="protein sequence ID" value="TIC02940.1"/>
    <property type="molecule type" value="Genomic_DNA"/>
</dbReference>
<dbReference type="Gene3D" id="3.30.70.270">
    <property type="match status" value="1"/>
</dbReference>
<sequence length="471" mass="53716">MTIISIDFDAFYVACHRSRDKTLLNIPFAVQQKHILCTVSYEARARGVKKLSSLSDARRICPEIRTVNGEDLTLYRTISRDVFAFLVDYLGADTPIQKLGLDEFFIDISNLPGQPRESSQTHLVYQDNELTEDQLNDIAITADIRRQIYNRFKLTSSAGISDSIMLSKLVGNLHKPDQQTLLNVNNETELQNLLDAFHLRKIHGFGRVVVERIQKLTGLSDDETTVYNTRNRLQEDALINEFGEKLGTKLYKNLHGVDDEQVRQSSVYPKQISIEDSSGNIDTIDDAYKMLHSVTQRLVKRLDEEYLNIDKNGRKYFVMHPTKMRISTRRLSSIPNTRIASHFPESASCDIGVALFQIERNTVVERASRLCRDYLETSLTRLYRAGIAAGANKLRVVNVAFTDFVEGQPMKPIDDFMRGRKEIINLSSDSESENEGHISENNDDEIRCPTCNAQLMTFTVESHLRFHELGD</sequence>
<dbReference type="InterPro" id="IPR001126">
    <property type="entry name" value="UmuC"/>
</dbReference>
<dbReference type="Gene3D" id="1.10.150.20">
    <property type="entry name" value="5' to 3' exonuclease, C-terminal subdomain"/>
    <property type="match status" value="1"/>
</dbReference>
<organism evidence="2 5">
    <name type="scientific">Wallemia mellicola</name>
    <dbReference type="NCBI Taxonomy" id="1708541"/>
    <lineage>
        <taxon>Eukaryota</taxon>
        <taxon>Fungi</taxon>
        <taxon>Dikarya</taxon>
        <taxon>Basidiomycota</taxon>
        <taxon>Wallemiomycotina</taxon>
        <taxon>Wallemiomycetes</taxon>
        <taxon>Wallemiales</taxon>
        <taxon>Wallemiaceae</taxon>
        <taxon>Wallemia</taxon>
    </lineage>
</organism>
<protein>
    <submittedName>
        <fullName evidence="2">DNA/RNA polymerase</fullName>
    </submittedName>
</protein>
<evidence type="ECO:0000313" key="4">
    <source>
        <dbReference type="Proteomes" id="UP000305362"/>
    </source>
</evidence>
<dbReference type="GO" id="GO:0070987">
    <property type="term" value="P:error-free translesion synthesis"/>
    <property type="evidence" value="ECO:0007669"/>
    <property type="project" value="UniProtKB-ARBA"/>
</dbReference>
<dbReference type="Pfam" id="PF00817">
    <property type="entry name" value="IMS"/>
    <property type="match status" value="1"/>
</dbReference>
<accession>A0A4T0MVA3</accession>
<dbReference type="PROSITE" id="PS50173">
    <property type="entry name" value="UMUC"/>
    <property type="match status" value="1"/>
</dbReference>
<dbReference type="Gene3D" id="3.40.1170.60">
    <property type="match status" value="1"/>
</dbReference>
<dbReference type="GO" id="GO:0006281">
    <property type="term" value="P:DNA repair"/>
    <property type="evidence" value="ECO:0007669"/>
    <property type="project" value="InterPro"/>
</dbReference>
<proteinExistence type="predicted"/>